<dbReference type="PANTHER" id="PTHR47991">
    <property type="entry name" value="OXOGLUTARATE/IRON-DEPENDENT DIOXYGENASE"/>
    <property type="match status" value="1"/>
</dbReference>
<gene>
    <name evidence="10" type="ORF">CXB51_019378</name>
</gene>
<dbReference type="InterPro" id="IPR005123">
    <property type="entry name" value="Oxoglu/Fe-dep_dioxygenase_dom"/>
</dbReference>
<keyword evidence="3 8" id="KW-0479">Metal-binding</keyword>
<keyword evidence="4" id="KW-0223">Dioxygenase</keyword>
<evidence type="ECO:0000259" key="9">
    <source>
        <dbReference type="PROSITE" id="PS51471"/>
    </source>
</evidence>
<evidence type="ECO:0000313" key="11">
    <source>
        <dbReference type="Proteomes" id="UP000701853"/>
    </source>
</evidence>
<dbReference type="GO" id="GO:0046872">
    <property type="term" value="F:metal ion binding"/>
    <property type="evidence" value="ECO:0007669"/>
    <property type="project" value="UniProtKB-KW"/>
</dbReference>
<dbReference type="GO" id="GO:0002229">
    <property type="term" value="P:defense response to oomycetes"/>
    <property type="evidence" value="ECO:0007669"/>
    <property type="project" value="UniProtKB-ARBA"/>
</dbReference>
<dbReference type="InterPro" id="IPR026992">
    <property type="entry name" value="DIOX_N"/>
</dbReference>
<protein>
    <recommendedName>
        <fullName evidence="9">Fe2OG dioxygenase domain-containing protein</fullName>
    </recommendedName>
</protein>
<organism evidence="10 11">
    <name type="scientific">Gossypium anomalum</name>
    <dbReference type="NCBI Taxonomy" id="47600"/>
    <lineage>
        <taxon>Eukaryota</taxon>
        <taxon>Viridiplantae</taxon>
        <taxon>Streptophyta</taxon>
        <taxon>Embryophyta</taxon>
        <taxon>Tracheophyta</taxon>
        <taxon>Spermatophyta</taxon>
        <taxon>Magnoliopsida</taxon>
        <taxon>eudicotyledons</taxon>
        <taxon>Gunneridae</taxon>
        <taxon>Pentapetalae</taxon>
        <taxon>rosids</taxon>
        <taxon>malvids</taxon>
        <taxon>Malvales</taxon>
        <taxon>Malvaceae</taxon>
        <taxon>Malvoideae</taxon>
        <taxon>Gossypium</taxon>
    </lineage>
</organism>
<dbReference type="OrthoDB" id="288590at2759"/>
<dbReference type="AlphaFoldDB" id="A0A8J5YKV4"/>
<dbReference type="Proteomes" id="UP000701853">
    <property type="component" value="Chromosome 8"/>
</dbReference>
<comment type="similarity">
    <text evidence="2 8">Belongs to the iron/ascorbate-dependent oxidoreductase family.</text>
</comment>
<accession>A0A8J5YKV4</accession>
<keyword evidence="5 8" id="KW-0560">Oxidoreductase</keyword>
<dbReference type="FunFam" id="2.60.120.330:FF:000007">
    <property type="entry name" value="Protein DMR6-like oxygenase 2"/>
    <property type="match status" value="1"/>
</dbReference>
<reference evidence="10 11" key="1">
    <citation type="journal article" date="2021" name="bioRxiv">
        <title>The Gossypium anomalum genome as a resource for cotton improvement and evolutionary analysis of hybrid incompatibility.</title>
        <authorList>
            <person name="Grover C.E."/>
            <person name="Yuan D."/>
            <person name="Arick M.A."/>
            <person name="Miller E.R."/>
            <person name="Hu G."/>
            <person name="Peterson D.G."/>
            <person name="Wendel J.F."/>
            <person name="Udall J.A."/>
        </authorList>
    </citation>
    <scope>NUCLEOTIDE SEQUENCE [LARGE SCALE GENOMIC DNA]</scope>
    <source>
        <strain evidence="10">JFW-Udall</strain>
        <tissue evidence="10">Leaf</tissue>
    </source>
</reference>
<sequence>MAERLRTSGDISISTSSENECFKWVLKAGTSKVVQIKLVPTNYIRPISDRPNLVDIHVSDVSIPLIDLQDLHGPNRSHVLKQIALACQHDGFFQVKNHGVSEATINNMLRLARDFFYLPESERLKNYSDDPSVANRLSTSFNVKTEKVANWRDFLRLHCYPLQDHVNAWPSNPPSFRDDVAEYCSSVRGLVLRLLEAISDSLGLKRDHIDKTLSKHGQHMALNYYPPCPQPELTYGLPGHTDPNLITILLQDDVPGLQVLRDGKWITVNPICNTFIVNIGDQMQVISNDRYKSVLHRAVVNCNKERISIPTFYCPSPDALIGPATDLIDDDHPAVYRSFSYGEYYEKFWKRGLASECCLDMFKTCIL</sequence>
<dbReference type="Pfam" id="PF14226">
    <property type="entry name" value="DIOX_N"/>
    <property type="match status" value="1"/>
</dbReference>
<evidence type="ECO:0000256" key="4">
    <source>
        <dbReference type="ARBA" id="ARBA00022964"/>
    </source>
</evidence>
<dbReference type="InterPro" id="IPR027443">
    <property type="entry name" value="IPNS-like_sf"/>
</dbReference>
<dbReference type="EMBL" id="JAHUZN010000008">
    <property type="protein sequence ID" value="KAG8486028.1"/>
    <property type="molecule type" value="Genomic_DNA"/>
</dbReference>
<evidence type="ECO:0000256" key="7">
    <source>
        <dbReference type="ARBA" id="ARBA00052233"/>
    </source>
</evidence>
<keyword evidence="11" id="KW-1185">Reference proteome</keyword>
<name>A0A8J5YKV4_9ROSI</name>
<dbReference type="Gene3D" id="2.60.120.330">
    <property type="entry name" value="B-lactam Antibiotic, Isopenicillin N Synthase, Chain"/>
    <property type="match status" value="1"/>
</dbReference>
<feature type="domain" description="Fe2OG dioxygenase" evidence="9">
    <location>
        <begin position="215"/>
        <end position="315"/>
    </location>
</feature>
<comment type="cofactor">
    <cofactor evidence="1">
        <name>L-ascorbate</name>
        <dbReference type="ChEBI" id="CHEBI:38290"/>
    </cofactor>
</comment>
<comment type="caution">
    <text evidence="10">The sequence shown here is derived from an EMBL/GenBank/DDBJ whole genome shotgun (WGS) entry which is preliminary data.</text>
</comment>
<evidence type="ECO:0000256" key="5">
    <source>
        <dbReference type="ARBA" id="ARBA00023002"/>
    </source>
</evidence>
<dbReference type="Pfam" id="PF03171">
    <property type="entry name" value="2OG-FeII_Oxy"/>
    <property type="match status" value="1"/>
</dbReference>
<evidence type="ECO:0000256" key="8">
    <source>
        <dbReference type="RuleBase" id="RU003682"/>
    </source>
</evidence>
<evidence type="ECO:0000256" key="3">
    <source>
        <dbReference type="ARBA" id="ARBA00022723"/>
    </source>
</evidence>
<dbReference type="GO" id="GO:0051213">
    <property type="term" value="F:dioxygenase activity"/>
    <property type="evidence" value="ECO:0007669"/>
    <property type="project" value="UniProtKB-KW"/>
</dbReference>
<dbReference type="SUPFAM" id="SSF51197">
    <property type="entry name" value="Clavaminate synthase-like"/>
    <property type="match status" value="1"/>
</dbReference>
<dbReference type="InterPro" id="IPR044861">
    <property type="entry name" value="IPNS-like_FE2OG_OXY"/>
</dbReference>
<comment type="catalytic activity">
    <reaction evidence="7">
        <text>salicylate + NADH + O2 + H(+) = 2,3-dihydroxybenzoate + NAD(+) + H2O</text>
        <dbReference type="Rhea" id="RHEA:51792"/>
        <dbReference type="ChEBI" id="CHEBI:15377"/>
        <dbReference type="ChEBI" id="CHEBI:15378"/>
        <dbReference type="ChEBI" id="CHEBI:15379"/>
        <dbReference type="ChEBI" id="CHEBI:30762"/>
        <dbReference type="ChEBI" id="CHEBI:36654"/>
        <dbReference type="ChEBI" id="CHEBI:57540"/>
        <dbReference type="ChEBI" id="CHEBI:57945"/>
    </reaction>
</comment>
<evidence type="ECO:0000256" key="6">
    <source>
        <dbReference type="ARBA" id="ARBA00023004"/>
    </source>
</evidence>
<evidence type="ECO:0000313" key="10">
    <source>
        <dbReference type="EMBL" id="KAG8486028.1"/>
    </source>
</evidence>
<proteinExistence type="inferred from homology"/>
<evidence type="ECO:0000256" key="1">
    <source>
        <dbReference type="ARBA" id="ARBA00001961"/>
    </source>
</evidence>
<keyword evidence="6 8" id="KW-0408">Iron</keyword>
<dbReference type="InterPro" id="IPR050295">
    <property type="entry name" value="Plant_2OG-oxidoreductases"/>
</dbReference>
<evidence type="ECO:0000256" key="2">
    <source>
        <dbReference type="ARBA" id="ARBA00008056"/>
    </source>
</evidence>
<dbReference type="PROSITE" id="PS51471">
    <property type="entry name" value="FE2OG_OXY"/>
    <property type="match status" value="1"/>
</dbReference>